<name>I6YYU6_MELRP</name>
<dbReference type="AlphaFoldDB" id="I6YYU6"/>
<dbReference type="RefSeq" id="WP_014857187.1">
    <property type="nucleotide sequence ID" value="NC_018178.1"/>
</dbReference>
<evidence type="ECO:0000313" key="1">
    <source>
        <dbReference type="EMBL" id="AFN75757.1"/>
    </source>
</evidence>
<dbReference type="HOGENOM" id="CLU_2046910_0_0_10"/>
<dbReference type="EMBL" id="CP003557">
    <property type="protein sequence ID" value="AFN75757.1"/>
    <property type="molecule type" value="Genomic_DNA"/>
</dbReference>
<gene>
    <name evidence="1" type="ordered locus">MROS_2527</name>
</gene>
<reference evidence="1 2" key="1">
    <citation type="journal article" date="2013" name="PLoS ONE">
        <title>Genomic analysis of Melioribacter roseus, facultatively anaerobic organotrophic bacterium representing a novel deep lineage within Bacteriodetes/Chlorobi group.</title>
        <authorList>
            <person name="Kadnikov V.V."/>
            <person name="Mardanov A.V."/>
            <person name="Podosokorskaya O.A."/>
            <person name="Gavrilov S.N."/>
            <person name="Kublanov I.V."/>
            <person name="Beletsky A.V."/>
            <person name="Bonch-Osmolovskaya E.A."/>
            <person name="Ravin N.V."/>
        </authorList>
    </citation>
    <scope>NUCLEOTIDE SEQUENCE [LARGE SCALE GENOMIC DNA]</scope>
    <source>
        <strain evidence="2">JCM 17771 / P3M-2</strain>
    </source>
</reference>
<organism evidence="1 2">
    <name type="scientific">Melioribacter roseus (strain DSM 23840 / JCM 17771 / VKM B-2668 / P3M-2)</name>
    <dbReference type="NCBI Taxonomy" id="1191523"/>
    <lineage>
        <taxon>Bacteria</taxon>
        <taxon>Pseudomonadati</taxon>
        <taxon>Ignavibacteriota</taxon>
        <taxon>Ignavibacteria</taxon>
        <taxon>Ignavibacteriales</taxon>
        <taxon>Melioribacteraceae</taxon>
        <taxon>Melioribacter</taxon>
    </lineage>
</organism>
<dbReference type="STRING" id="1191523.MROS_2527"/>
<proteinExistence type="predicted"/>
<keyword evidence="2" id="KW-1185">Reference proteome</keyword>
<accession>I6YYU6</accession>
<protein>
    <submittedName>
        <fullName evidence="1">Uncharacterized protein</fullName>
    </submittedName>
</protein>
<dbReference type="Proteomes" id="UP000009011">
    <property type="component" value="Chromosome"/>
</dbReference>
<sequence length="120" mass="12841">MKRKKMFDTKQLTDAVLGALAVNNAPLILSKLNIPFQTGMSGQISGAAVALLLSQLLKKPAIANVGVAVAVANIVDDLVKPMLQSNNVLPANNTTMQLNAGLKDYVSVPKLVTNYKRFYS</sequence>
<dbReference type="KEGG" id="mro:MROS_2527"/>
<evidence type="ECO:0000313" key="2">
    <source>
        <dbReference type="Proteomes" id="UP000009011"/>
    </source>
</evidence>